<dbReference type="PANTHER" id="PTHR11145">
    <property type="entry name" value="BTB/POZ DOMAIN-CONTAINING ADAPTER FOR CUL3-MEDIATED RHOA DEGRADATION PROTEIN FAMILY MEMBER"/>
    <property type="match status" value="1"/>
</dbReference>
<dbReference type="GO" id="GO:0051260">
    <property type="term" value="P:protein homooligomerization"/>
    <property type="evidence" value="ECO:0007669"/>
    <property type="project" value="InterPro"/>
</dbReference>
<proteinExistence type="predicted"/>
<dbReference type="Pfam" id="PF02214">
    <property type="entry name" value="BTB_2"/>
    <property type="match status" value="1"/>
</dbReference>
<evidence type="ECO:0000313" key="2">
    <source>
        <dbReference type="EMBL" id="AYV86920.1"/>
    </source>
</evidence>
<dbReference type="Gene3D" id="3.30.710.10">
    <property type="entry name" value="Potassium Channel Kv1.1, Chain A"/>
    <property type="match status" value="1"/>
</dbReference>
<feature type="domain" description="Potassium channel tetramerisation-type BTB" evidence="1">
    <location>
        <begin position="19"/>
        <end position="108"/>
    </location>
</feature>
<dbReference type="EMBL" id="MK072520">
    <property type="protein sequence ID" value="AYV86920.1"/>
    <property type="molecule type" value="Genomic_DNA"/>
</dbReference>
<organism evidence="2">
    <name type="scientific">Sylvanvirus sp</name>
    <dbReference type="NCBI Taxonomy" id="2487774"/>
    <lineage>
        <taxon>Viruses</taxon>
    </lineage>
</organism>
<dbReference type="InterPro" id="IPR011333">
    <property type="entry name" value="SKP1/BTB/POZ_sf"/>
</dbReference>
<dbReference type="PANTHER" id="PTHR11145:SF8">
    <property type="entry name" value="RE57120P"/>
    <property type="match status" value="1"/>
</dbReference>
<dbReference type="InterPro" id="IPR003131">
    <property type="entry name" value="T1-type_BTB"/>
</dbReference>
<sequence>MSLDDQDVVFEAKEKDSWVSIDVGGTIFKSRKSTLMTFIPYCRTILIEDNTLKKDKEDHTLIRIDRDPALFSIILSFARNPFFSVGNVSMLELGNIAMESDFYGVRLPSVERLIYEFLLNTKEFTIQTIGTACLFRLYNILKLLPPPESLQQDSKTTPLMSELKKGLMFDVYGHDGTWRKAKLEEMMYHGEAITSIKVVYYTEDDVIVTEKEMLYIPKDLYRMTYSPLFYQRQRYITPATLTQNEKIVAVYTHEYSLETSIDGVKSYNLSNFRWELGFVSRVRSRMVFVYLAQPPFFESTIKNSELSIYAQSDRLKPLYDVQDFNL</sequence>
<dbReference type="SUPFAM" id="SSF54695">
    <property type="entry name" value="POZ domain"/>
    <property type="match status" value="1"/>
</dbReference>
<protein>
    <recommendedName>
        <fullName evidence="1">Potassium channel tetramerisation-type BTB domain-containing protein</fullName>
    </recommendedName>
</protein>
<name>A0A3G5AIB4_9VIRU</name>
<dbReference type="InterPro" id="IPR045068">
    <property type="entry name" value="BACURD1-3"/>
</dbReference>
<gene>
    <name evidence="2" type="ORF">Sylvanvirus14_5</name>
</gene>
<accession>A0A3G5AIB4</accession>
<reference evidence="2" key="1">
    <citation type="submission" date="2018-10" db="EMBL/GenBank/DDBJ databases">
        <title>Hidden diversity of soil giant viruses.</title>
        <authorList>
            <person name="Schulz F."/>
            <person name="Alteio L."/>
            <person name="Goudeau D."/>
            <person name="Ryan E.M."/>
            <person name="Malmstrom R.R."/>
            <person name="Blanchard J."/>
            <person name="Woyke T."/>
        </authorList>
    </citation>
    <scope>NUCLEOTIDE SEQUENCE</scope>
    <source>
        <strain evidence="2">SYV1</strain>
    </source>
</reference>
<evidence type="ECO:0000259" key="1">
    <source>
        <dbReference type="Pfam" id="PF02214"/>
    </source>
</evidence>